<name>A0A813LVH0_POLGL</name>
<dbReference type="Gene3D" id="3.30.40.220">
    <property type="match status" value="2"/>
</dbReference>
<protein>
    <submittedName>
        <fullName evidence="2">Uncharacterized protein</fullName>
    </submittedName>
</protein>
<accession>A0A813LVH0</accession>
<dbReference type="AlphaFoldDB" id="A0A813LVH0"/>
<feature type="compositionally biased region" description="Low complexity" evidence="1">
    <location>
        <begin position="51"/>
        <end position="62"/>
    </location>
</feature>
<feature type="compositionally biased region" description="Low complexity" evidence="1">
    <location>
        <begin position="106"/>
        <end position="117"/>
    </location>
</feature>
<feature type="region of interest" description="Disordered" evidence="1">
    <location>
        <begin position="102"/>
        <end position="121"/>
    </location>
</feature>
<evidence type="ECO:0000313" key="3">
    <source>
        <dbReference type="Proteomes" id="UP000626109"/>
    </source>
</evidence>
<dbReference type="Proteomes" id="UP000626109">
    <property type="component" value="Unassembled WGS sequence"/>
</dbReference>
<reference evidence="2" key="1">
    <citation type="submission" date="2021-02" db="EMBL/GenBank/DDBJ databases">
        <authorList>
            <person name="Dougan E. K."/>
            <person name="Rhodes N."/>
            <person name="Thang M."/>
            <person name="Chan C."/>
        </authorList>
    </citation>
    <scope>NUCLEOTIDE SEQUENCE</scope>
</reference>
<evidence type="ECO:0000313" key="2">
    <source>
        <dbReference type="EMBL" id="CAE8739002.1"/>
    </source>
</evidence>
<organism evidence="2 3">
    <name type="scientific">Polarella glacialis</name>
    <name type="common">Dinoflagellate</name>
    <dbReference type="NCBI Taxonomy" id="89957"/>
    <lineage>
        <taxon>Eukaryota</taxon>
        <taxon>Sar</taxon>
        <taxon>Alveolata</taxon>
        <taxon>Dinophyceae</taxon>
        <taxon>Suessiales</taxon>
        <taxon>Suessiaceae</taxon>
        <taxon>Polarella</taxon>
    </lineage>
</organism>
<sequence length="481" mass="54112">MAGPLRRWLGNSLLRSAGPSALPGNVGLRPNARQRVQWCSTFIQPSKAEISSSARKGSLSRSTPQSNSPSNLQCTHASRRLDACAPGLLDLDKLERIIADARQAASTPRNPRSSSRRPTSDGKWLCVACQRFLPTCDFNFRPKSLRVPVRPNCRECERCASLKFARTLRGSSFQLVYSARSRSIRRGHICSLLPDDVLDMLWTQKGRCAYSGIVLEVLTPNSHWRWSLERKNNSRGYCLENCLLIAAEFNTSDYSRRPGVLMADVIGTAQWSAEKARYVLSAGSLNIDLVQLSADIDAAGSPGVLKRLPRHPRLPNAAGEFTCCKCKQYKPTEAFNKDTRAMHGLYAYCKDCAGEKDRRHRGSLRGQAFNMIRIARQRSRVRGQEFILSADDILDMLRSQGGRCYYSQVPLQYQRLHTDWRMSLERLDNSVGYTKDNSVLTAIEFNTPDYSRNKAVTQVYGTAQWSRAKVAHVWGQVHFES</sequence>
<comment type="caution">
    <text evidence="2">The sequence shown here is derived from an EMBL/GenBank/DDBJ whole genome shotgun (WGS) entry which is preliminary data.</text>
</comment>
<feature type="region of interest" description="Disordered" evidence="1">
    <location>
        <begin position="49"/>
        <end position="73"/>
    </location>
</feature>
<gene>
    <name evidence="2" type="ORF">PGLA2088_LOCUS49435</name>
</gene>
<evidence type="ECO:0000256" key="1">
    <source>
        <dbReference type="SAM" id="MobiDB-lite"/>
    </source>
</evidence>
<proteinExistence type="predicted"/>
<dbReference type="EMBL" id="CAJNNW010037042">
    <property type="protein sequence ID" value="CAE8739002.1"/>
    <property type="molecule type" value="Genomic_DNA"/>
</dbReference>
<feature type="compositionally biased region" description="Polar residues" evidence="1">
    <location>
        <begin position="63"/>
        <end position="73"/>
    </location>
</feature>